<protein>
    <submittedName>
        <fullName evidence="1">Uncharacterized protein</fullName>
    </submittedName>
</protein>
<evidence type="ECO:0000313" key="2">
    <source>
        <dbReference type="Proteomes" id="UP001320706"/>
    </source>
</evidence>
<keyword evidence="2" id="KW-1185">Reference proteome</keyword>
<dbReference type="EMBL" id="JAMKPW020000007">
    <property type="protein sequence ID" value="KAK8216735.1"/>
    <property type="molecule type" value="Genomic_DNA"/>
</dbReference>
<comment type="caution">
    <text evidence="1">The sequence shown here is derived from an EMBL/GenBank/DDBJ whole genome shotgun (WGS) entry which is preliminary data.</text>
</comment>
<reference evidence="1" key="1">
    <citation type="submission" date="2024-02" db="EMBL/GenBank/DDBJ databases">
        <title>Metagenome Assembled Genome of Zalaria obscura JY119.</title>
        <authorList>
            <person name="Vighnesh L."/>
            <person name="Jagadeeshwari U."/>
            <person name="Venkata Ramana C."/>
            <person name="Sasikala C."/>
        </authorList>
    </citation>
    <scope>NUCLEOTIDE SEQUENCE</scope>
    <source>
        <strain evidence="1">JY119</strain>
    </source>
</reference>
<accession>A0ACC3SK20</accession>
<name>A0ACC3SK20_9PEZI</name>
<evidence type="ECO:0000313" key="1">
    <source>
        <dbReference type="EMBL" id="KAK8216735.1"/>
    </source>
</evidence>
<gene>
    <name evidence="1" type="ORF">M8818_001698</name>
</gene>
<organism evidence="1 2">
    <name type="scientific">Zalaria obscura</name>
    <dbReference type="NCBI Taxonomy" id="2024903"/>
    <lineage>
        <taxon>Eukaryota</taxon>
        <taxon>Fungi</taxon>
        <taxon>Dikarya</taxon>
        <taxon>Ascomycota</taxon>
        <taxon>Pezizomycotina</taxon>
        <taxon>Dothideomycetes</taxon>
        <taxon>Dothideomycetidae</taxon>
        <taxon>Dothideales</taxon>
        <taxon>Zalariaceae</taxon>
        <taxon>Zalaria</taxon>
    </lineage>
</organism>
<sequence length="351" mass="39222">MPRPQPQYFTKVPEIQYFHHDFTLSPLSEPASSQFPAKLAYWALGDPSNPAVLMPTCFGGTLATTTPFFYSSLDSGTKLPIPQEKYYIIITGLLGGSESSSPSNQPPPFDGPRFPHVTYEDNIRLQHALCQHLGVTRLYAYIGFSMGGQQAYHMAALYPDFVERIACIAGSARTSAHNWCFLEGPKTALTTSVDFHDGEYKEPAVKGTRAFSRVYSTWALCQAWFREKSWTKLGFGSLEEYLDAYWGGGSDANDLLCLTWTWQHGDITVYYPEDGDDLGKTLGRVKAKCLVMPSRTDQYFPPEDSECEVEHLSNGELQVIESIWGHIAGGGGGTDEDKRFMSEQIRELLKF</sequence>
<proteinExistence type="predicted"/>
<dbReference type="Proteomes" id="UP001320706">
    <property type="component" value="Unassembled WGS sequence"/>
</dbReference>